<evidence type="ECO:0000313" key="3">
    <source>
        <dbReference type="Proteomes" id="UP000694930"/>
    </source>
</evidence>
<proteinExistence type="predicted"/>
<keyword evidence="1" id="KW-0378">Hydrolase</keyword>
<gene>
    <name evidence="4" type="primary">LOC107023665</name>
</gene>
<dbReference type="Pfam" id="PF00795">
    <property type="entry name" value="CN_hydrolase"/>
    <property type="match status" value="2"/>
</dbReference>
<keyword evidence="3" id="KW-1185">Reference proteome</keyword>
<dbReference type="Proteomes" id="UP000694930">
    <property type="component" value="Chromosome 6"/>
</dbReference>
<dbReference type="InterPro" id="IPR036526">
    <property type="entry name" value="C-N_Hydrolase_sf"/>
</dbReference>
<accession>A0ABM1VC95</accession>
<dbReference type="PANTHER" id="PTHR23088:SF53">
    <property type="entry name" value="OS06G0206000 PROTEIN"/>
    <property type="match status" value="1"/>
</dbReference>
<dbReference type="Gene3D" id="3.60.110.10">
    <property type="entry name" value="Carbon-nitrogen hydrolase"/>
    <property type="match status" value="1"/>
</dbReference>
<reference evidence="4" key="2">
    <citation type="submission" date="2025-08" db="UniProtKB">
        <authorList>
            <consortium name="RefSeq"/>
        </authorList>
    </citation>
    <scope>IDENTIFICATION</scope>
</reference>
<protein>
    <submittedName>
        <fullName evidence="4">Omega-amidase, chloroplastic-like isoform X1</fullName>
    </submittedName>
</protein>
<evidence type="ECO:0000256" key="1">
    <source>
        <dbReference type="ARBA" id="ARBA00022801"/>
    </source>
</evidence>
<dbReference type="CDD" id="cd07572">
    <property type="entry name" value="nit"/>
    <property type="match status" value="1"/>
</dbReference>
<dbReference type="SUPFAM" id="SSF56317">
    <property type="entry name" value="Carbon-nitrogen hydrolase"/>
    <property type="match status" value="1"/>
</dbReference>
<dbReference type="PROSITE" id="PS50263">
    <property type="entry name" value="CN_HYDROLASE"/>
    <property type="match status" value="1"/>
</dbReference>
<reference evidence="3" key="1">
    <citation type="journal article" date="2014" name="Nat. Genet.">
        <title>The genome of the stress-tolerant wild tomato species Solanum pennellii.</title>
        <authorList>
            <person name="Bolger A."/>
            <person name="Scossa F."/>
            <person name="Bolger M.E."/>
            <person name="Lanz C."/>
            <person name="Maumus F."/>
            <person name="Tohge T."/>
            <person name="Quesneville H."/>
            <person name="Alseekh S."/>
            <person name="Sorensen I."/>
            <person name="Lichtenstein G."/>
            <person name="Fich E.A."/>
            <person name="Conte M."/>
            <person name="Keller H."/>
            <person name="Schneeberger K."/>
            <person name="Schwacke R."/>
            <person name="Ofner I."/>
            <person name="Vrebalov J."/>
            <person name="Xu Y."/>
            <person name="Osorio S."/>
            <person name="Aflitos S.A."/>
            <person name="Schijlen E."/>
            <person name="Jimenez-Gomez J.M."/>
            <person name="Ryngajllo M."/>
            <person name="Kimura S."/>
            <person name="Kumar R."/>
            <person name="Koenig D."/>
            <person name="Headland L.R."/>
            <person name="Maloof J.N."/>
            <person name="Sinha N."/>
            <person name="van Ham R.C."/>
            <person name="Lankhorst R.K."/>
            <person name="Mao L."/>
            <person name="Vogel A."/>
            <person name="Arsova B."/>
            <person name="Panstruga R."/>
            <person name="Fei Z."/>
            <person name="Rose J.K."/>
            <person name="Zamir D."/>
            <person name="Carrari F."/>
            <person name="Giovannoni J.J."/>
            <person name="Weigel D."/>
            <person name="Usadel B."/>
            <person name="Fernie A.R."/>
        </authorList>
    </citation>
    <scope>NUCLEOTIDE SEQUENCE [LARGE SCALE GENOMIC DNA]</scope>
    <source>
        <strain evidence="3">cv. LA0716</strain>
    </source>
</reference>
<name>A0ABM1VC95_SOLPN</name>
<dbReference type="GeneID" id="107023665"/>
<dbReference type="InterPro" id="IPR045254">
    <property type="entry name" value="Nit1/2_C-N_Hydrolase"/>
</dbReference>
<dbReference type="PANTHER" id="PTHR23088">
    <property type="entry name" value="NITRILASE-RELATED"/>
    <property type="match status" value="1"/>
</dbReference>
<evidence type="ECO:0000313" key="4">
    <source>
        <dbReference type="RefSeq" id="XP_027773363.1"/>
    </source>
</evidence>
<feature type="domain" description="CN hydrolase" evidence="2">
    <location>
        <begin position="22"/>
        <end position="305"/>
    </location>
</feature>
<organism evidence="3 4">
    <name type="scientific">Solanum pennellii</name>
    <name type="common">Tomato</name>
    <name type="synonym">Lycopersicon pennellii</name>
    <dbReference type="NCBI Taxonomy" id="28526"/>
    <lineage>
        <taxon>Eukaryota</taxon>
        <taxon>Viridiplantae</taxon>
        <taxon>Streptophyta</taxon>
        <taxon>Embryophyta</taxon>
        <taxon>Tracheophyta</taxon>
        <taxon>Spermatophyta</taxon>
        <taxon>Magnoliopsida</taxon>
        <taxon>eudicotyledons</taxon>
        <taxon>Gunneridae</taxon>
        <taxon>Pentapetalae</taxon>
        <taxon>asterids</taxon>
        <taxon>lamiids</taxon>
        <taxon>Solanales</taxon>
        <taxon>Solanaceae</taxon>
        <taxon>Solanoideae</taxon>
        <taxon>Solaneae</taxon>
        <taxon>Solanum</taxon>
        <taxon>Solanum subgen. Lycopersicon</taxon>
    </lineage>
</organism>
<sequence length="338" mass="37114">MATVAVQSLISAPLQIPKITQFKIGICQLKVTTEKSANIFNARSLIQAAAEQGASLILLPEMWNCPYSTDLFAKFAEDFSDIDSAPSLLMLSEVASSLGVTIIGGSIPEKDAGHLYNSCPVFGPNGELKAKHRKIHLFDMGKPLPGEVQFKESDNISAGEKPTVVDTDFGRIGIGICHDIRFPELAMSYSARGAHLICYPGAFNMSTGATLWELEQRTRATNAVAHTYKIRNSEFAKLCAVFLLLIQLRFYRAVDNQLYVASCSPSRDSASSYMIWGHSTVVGPMGKIIATTGHEEAVLIAEIDYAAIQWTRESLPLESQKRNDIYQFVDLLRESLNS</sequence>
<evidence type="ECO:0000259" key="2">
    <source>
        <dbReference type="PROSITE" id="PS50263"/>
    </source>
</evidence>
<dbReference type="InterPro" id="IPR003010">
    <property type="entry name" value="C-N_Hydrolase"/>
</dbReference>
<dbReference type="RefSeq" id="XP_027773363.1">
    <property type="nucleotide sequence ID" value="XM_027917562.1"/>
</dbReference>